<proteinExistence type="predicted"/>
<keyword evidence="2" id="KW-1185">Reference proteome</keyword>
<accession>A0A5B7I0T2</accession>
<dbReference type="EMBL" id="VSRR010041994">
    <property type="protein sequence ID" value="MPC75843.1"/>
    <property type="molecule type" value="Genomic_DNA"/>
</dbReference>
<sequence length="60" mass="6235">MHGVAGVWYVGGDSGGGGGSWEGGCDISLCHSLTHAHCLPLDFIIPLIEVCSHARRSTTL</sequence>
<comment type="caution">
    <text evidence="1">The sequence shown here is derived from an EMBL/GenBank/DDBJ whole genome shotgun (WGS) entry which is preliminary data.</text>
</comment>
<reference evidence="1 2" key="1">
    <citation type="submission" date="2019-05" db="EMBL/GenBank/DDBJ databases">
        <title>Another draft genome of Portunus trituberculatus and its Hox gene families provides insights of decapod evolution.</title>
        <authorList>
            <person name="Jeong J.-H."/>
            <person name="Song I."/>
            <person name="Kim S."/>
            <person name="Choi T."/>
            <person name="Kim D."/>
            <person name="Ryu S."/>
            <person name="Kim W."/>
        </authorList>
    </citation>
    <scope>NUCLEOTIDE SEQUENCE [LARGE SCALE GENOMIC DNA]</scope>
    <source>
        <tissue evidence="1">Muscle</tissue>
    </source>
</reference>
<organism evidence="1 2">
    <name type="scientific">Portunus trituberculatus</name>
    <name type="common">Swimming crab</name>
    <name type="synonym">Neptunus trituberculatus</name>
    <dbReference type="NCBI Taxonomy" id="210409"/>
    <lineage>
        <taxon>Eukaryota</taxon>
        <taxon>Metazoa</taxon>
        <taxon>Ecdysozoa</taxon>
        <taxon>Arthropoda</taxon>
        <taxon>Crustacea</taxon>
        <taxon>Multicrustacea</taxon>
        <taxon>Malacostraca</taxon>
        <taxon>Eumalacostraca</taxon>
        <taxon>Eucarida</taxon>
        <taxon>Decapoda</taxon>
        <taxon>Pleocyemata</taxon>
        <taxon>Brachyura</taxon>
        <taxon>Eubrachyura</taxon>
        <taxon>Portunoidea</taxon>
        <taxon>Portunidae</taxon>
        <taxon>Portuninae</taxon>
        <taxon>Portunus</taxon>
    </lineage>
</organism>
<evidence type="ECO:0000313" key="2">
    <source>
        <dbReference type="Proteomes" id="UP000324222"/>
    </source>
</evidence>
<dbReference type="Proteomes" id="UP000324222">
    <property type="component" value="Unassembled WGS sequence"/>
</dbReference>
<dbReference type="AlphaFoldDB" id="A0A5B7I0T2"/>
<evidence type="ECO:0000313" key="1">
    <source>
        <dbReference type="EMBL" id="MPC75843.1"/>
    </source>
</evidence>
<protein>
    <submittedName>
        <fullName evidence="1">Uncharacterized protein</fullName>
    </submittedName>
</protein>
<name>A0A5B7I0T2_PORTR</name>
<gene>
    <name evidence="1" type="ORF">E2C01_070240</name>
</gene>